<keyword evidence="1" id="KW-0805">Transcription regulation</keyword>
<dbReference type="Proteomes" id="UP000002383">
    <property type="component" value="Chromosome"/>
</dbReference>
<dbReference type="EMBL" id="CP001339">
    <property type="protein sequence ID" value="ACL71277.1"/>
    <property type="molecule type" value="Genomic_DNA"/>
</dbReference>
<dbReference type="PANTHER" id="PTHR42756:SF1">
    <property type="entry name" value="TRANSCRIPTIONAL REPRESSOR OF EMRAB OPERON"/>
    <property type="match status" value="1"/>
</dbReference>
<dbReference type="Pfam" id="PF12802">
    <property type="entry name" value="MarR_2"/>
    <property type="match status" value="1"/>
</dbReference>
<name>B8GTZ4_THISH</name>
<dbReference type="PRINTS" id="PR00598">
    <property type="entry name" value="HTHMARR"/>
</dbReference>
<keyword evidence="3" id="KW-0804">Transcription</keyword>
<dbReference type="HOGENOM" id="CLU_083287_27_7_6"/>
<dbReference type="GO" id="GO:0003677">
    <property type="term" value="F:DNA binding"/>
    <property type="evidence" value="ECO:0007669"/>
    <property type="project" value="UniProtKB-KW"/>
</dbReference>
<sequence length="180" mass="19501">MATPHSEMSRHGAGQDAVSPQGPSVQTASVQTVIRQLRIVFRALQTHSRSIEKACGVSAAQLWALWELHRSPGLSVGDLSQCLMIHPSTASNMLDKLEKKHLVERRRAGLDQRVVTLYLTARGAELLEAAPAPAQGELNRALQALPLDQLASLESGLAALLEGMDERDDDAALRPIDNED</sequence>
<dbReference type="InterPro" id="IPR011991">
    <property type="entry name" value="ArsR-like_HTH"/>
</dbReference>
<feature type="region of interest" description="Disordered" evidence="4">
    <location>
        <begin position="1"/>
        <end position="24"/>
    </location>
</feature>
<reference evidence="6 7" key="1">
    <citation type="journal article" date="2011" name="Stand. Genomic Sci.">
        <title>Complete genome sequence of 'Thioalkalivibrio sulfidophilus' HL-EbGr7.</title>
        <authorList>
            <person name="Muyzer G."/>
            <person name="Sorokin D.Y."/>
            <person name="Mavromatis K."/>
            <person name="Lapidus A."/>
            <person name="Clum A."/>
            <person name="Ivanova N."/>
            <person name="Pati A."/>
            <person name="d'Haeseleer P."/>
            <person name="Woyke T."/>
            <person name="Kyrpides N.C."/>
        </authorList>
    </citation>
    <scope>NUCLEOTIDE SEQUENCE [LARGE SCALE GENOMIC DNA]</scope>
    <source>
        <strain evidence="6 7">HL-EbGR7</strain>
    </source>
</reference>
<dbReference type="STRING" id="396588.Tgr7_0178"/>
<dbReference type="eggNOG" id="COG1846">
    <property type="taxonomic scope" value="Bacteria"/>
</dbReference>
<evidence type="ECO:0000256" key="4">
    <source>
        <dbReference type="SAM" id="MobiDB-lite"/>
    </source>
</evidence>
<protein>
    <submittedName>
        <fullName evidence="6">Transcriptional regulator, MarR family</fullName>
    </submittedName>
</protein>
<dbReference type="InterPro" id="IPR000835">
    <property type="entry name" value="HTH_MarR-typ"/>
</dbReference>
<evidence type="ECO:0000256" key="3">
    <source>
        <dbReference type="ARBA" id="ARBA00023163"/>
    </source>
</evidence>
<dbReference type="SUPFAM" id="SSF46785">
    <property type="entry name" value="Winged helix' DNA-binding domain"/>
    <property type="match status" value="1"/>
</dbReference>
<evidence type="ECO:0000313" key="6">
    <source>
        <dbReference type="EMBL" id="ACL71277.1"/>
    </source>
</evidence>
<dbReference type="Gene3D" id="1.10.10.10">
    <property type="entry name" value="Winged helix-like DNA-binding domain superfamily/Winged helix DNA-binding domain"/>
    <property type="match status" value="1"/>
</dbReference>
<dbReference type="PROSITE" id="PS50995">
    <property type="entry name" value="HTH_MARR_2"/>
    <property type="match status" value="1"/>
</dbReference>
<keyword evidence="7" id="KW-1185">Reference proteome</keyword>
<proteinExistence type="predicted"/>
<dbReference type="OrthoDB" id="8911933at2"/>
<dbReference type="GO" id="GO:0003700">
    <property type="term" value="F:DNA-binding transcription factor activity"/>
    <property type="evidence" value="ECO:0007669"/>
    <property type="project" value="InterPro"/>
</dbReference>
<dbReference type="KEGG" id="tgr:Tgr7_0178"/>
<dbReference type="SMART" id="SM00347">
    <property type="entry name" value="HTH_MARR"/>
    <property type="match status" value="1"/>
</dbReference>
<evidence type="ECO:0000256" key="1">
    <source>
        <dbReference type="ARBA" id="ARBA00023015"/>
    </source>
</evidence>
<dbReference type="InterPro" id="IPR036388">
    <property type="entry name" value="WH-like_DNA-bd_sf"/>
</dbReference>
<dbReference type="AlphaFoldDB" id="B8GTZ4"/>
<dbReference type="RefSeq" id="WP_012636766.1">
    <property type="nucleotide sequence ID" value="NC_011901.1"/>
</dbReference>
<dbReference type="CDD" id="cd00090">
    <property type="entry name" value="HTH_ARSR"/>
    <property type="match status" value="1"/>
</dbReference>
<evidence type="ECO:0000259" key="5">
    <source>
        <dbReference type="PROSITE" id="PS50995"/>
    </source>
</evidence>
<dbReference type="InterPro" id="IPR036390">
    <property type="entry name" value="WH_DNA-bd_sf"/>
</dbReference>
<gene>
    <name evidence="6" type="ordered locus">Tgr7_0178</name>
</gene>
<evidence type="ECO:0000256" key="2">
    <source>
        <dbReference type="ARBA" id="ARBA00023125"/>
    </source>
</evidence>
<feature type="domain" description="HTH marR-type" evidence="5">
    <location>
        <begin position="30"/>
        <end position="162"/>
    </location>
</feature>
<accession>B8GTZ4</accession>
<dbReference type="PANTHER" id="PTHR42756">
    <property type="entry name" value="TRANSCRIPTIONAL REGULATOR, MARR"/>
    <property type="match status" value="1"/>
</dbReference>
<keyword evidence="2" id="KW-0238">DNA-binding</keyword>
<organism evidence="6 7">
    <name type="scientific">Thioalkalivibrio sulfidiphilus (strain HL-EbGR7)</name>
    <dbReference type="NCBI Taxonomy" id="396588"/>
    <lineage>
        <taxon>Bacteria</taxon>
        <taxon>Pseudomonadati</taxon>
        <taxon>Pseudomonadota</taxon>
        <taxon>Gammaproteobacteria</taxon>
        <taxon>Chromatiales</taxon>
        <taxon>Ectothiorhodospiraceae</taxon>
        <taxon>Thioalkalivibrio</taxon>
    </lineage>
</organism>
<evidence type="ECO:0000313" key="7">
    <source>
        <dbReference type="Proteomes" id="UP000002383"/>
    </source>
</evidence>